<evidence type="ECO:0000313" key="3">
    <source>
        <dbReference type="Proteomes" id="UP000613740"/>
    </source>
</evidence>
<dbReference type="OrthoDB" id="17560at2759"/>
<dbReference type="Proteomes" id="UP000613740">
    <property type="component" value="Unassembled WGS sequence"/>
</dbReference>
<keyword evidence="3" id="KW-1185">Reference proteome</keyword>
<dbReference type="InterPro" id="IPR029058">
    <property type="entry name" value="AB_hydrolase_fold"/>
</dbReference>
<evidence type="ECO:0000313" key="2">
    <source>
        <dbReference type="EMBL" id="KAG2448703.1"/>
    </source>
</evidence>
<dbReference type="PANTHER" id="PTHR46623">
    <property type="entry name" value="CARBOXYMETHYLENEBUTENOLIDASE-RELATED"/>
    <property type="match status" value="1"/>
</dbReference>
<dbReference type="PANTHER" id="PTHR46623:SF6">
    <property type="entry name" value="ALPHA_BETA-HYDROLASES SUPERFAMILY PROTEIN"/>
    <property type="match status" value="1"/>
</dbReference>
<gene>
    <name evidence="2" type="ORF">HYH02_006059</name>
</gene>
<dbReference type="EMBL" id="JAEHOD010000016">
    <property type="protein sequence ID" value="KAG2448703.1"/>
    <property type="molecule type" value="Genomic_DNA"/>
</dbReference>
<dbReference type="AlphaFoldDB" id="A0A836B6B9"/>
<dbReference type="SUPFAM" id="SSF53474">
    <property type="entry name" value="alpha/beta-Hydrolases"/>
    <property type="match status" value="1"/>
</dbReference>
<organism evidence="2 3">
    <name type="scientific">Chlamydomonas schloesseri</name>
    <dbReference type="NCBI Taxonomy" id="2026947"/>
    <lineage>
        <taxon>Eukaryota</taxon>
        <taxon>Viridiplantae</taxon>
        <taxon>Chlorophyta</taxon>
        <taxon>core chlorophytes</taxon>
        <taxon>Chlorophyceae</taxon>
        <taxon>CS clade</taxon>
        <taxon>Chlamydomonadales</taxon>
        <taxon>Chlamydomonadaceae</taxon>
        <taxon>Chlamydomonas</taxon>
    </lineage>
</organism>
<reference evidence="2" key="1">
    <citation type="journal article" date="2020" name="bioRxiv">
        <title>Comparative genomics of Chlamydomonas.</title>
        <authorList>
            <person name="Craig R.J."/>
            <person name="Hasan A.R."/>
            <person name="Ness R.W."/>
            <person name="Keightley P.D."/>
        </authorList>
    </citation>
    <scope>NUCLEOTIDE SEQUENCE</scope>
    <source>
        <strain evidence="2">CCAP 11/173</strain>
    </source>
</reference>
<dbReference type="InterPro" id="IPR051049">
    <property type="entry name" value="Dienelactone_hydrolase-like"/>
</dbReference>
<dbReference type="Pfam" id="PF01738">
    <property type="entry name" value="DLH"/>
    <property type="match status" value="1"/>
</dbReference>
<sequence>MAVQQDNALRAVTFGPSRLPGFEVGPAHAPAVLLLQEWWGVTDVVKQQARLLAAAGPAAAGGFRVLVPDLYKGTVGVDMEEAGHLMTSLDFRRAVEEVRQAAQYLLGSGSPRVGITGGCMGGALSFAAAEHVGDLLACAVPFYGTPAREMGDWVMPERIRIPLQYHTGELDPIRGFSDAQSGRELLTRMFEAGCPVELHLYPRTPHSFLNAVTPEGVDFLRKWQYGVPPPEQVELAWQRMVGFLMQHLVVPEAK</sequence>
<evidence type="ECO:0000259" key="1">
    <source>
        <dbReference type="Pfam" id="PF01738"/>
    </source>
</evidence>
<name>A0A836B6B9_9CHLO</name>
<dbReference type="GO" id="GO:0016787">
    <property type="term" value="F:hydrolase activity"/>
    <property type="evidence" value="ECO:0007669"/>
    <property type="project" value="InterPro"/>
</dbReference>
<feature type="domain" description="Dienelactone hydrolase" evidence="1">
    <location>
        <begin position="24"/>
        <end position="247"/>
    </location>
</feature>
<accession>A0A836B6B9</accession>
<proteinExistence type="predicted"/>
<dbReference type="Gene3D" id="3.40.50.1820">
    <property type="entry name" value="alpha/beta hydrolase"/>
    <property type="match status" value="1"/>
</dbReference>
<protein>
    <recommendedName>
        <fullName evidence="1">Dienelactone hydrolase domain-containing protein</fullName>
    </recommendedName>
</protein>
<dbReference type="InterPro" id="IPR002925">
    <property type="entry name" value="Dienelactn_hydro"/>
</dbReference>
<comment type="caution">
    <text evidence="2">The sequence shown here is derived from an EMBL/GenBank/DDBJ whole genome shotgun (WGS) entry which is preliminary data.</text>
</comment>